<accession>A0A336K1S9</accession>
<feature type="region of interest" description="Disordered" evidence="1">
    <location>
        <begin position="558"/>
        <end position="591"/>
    </location>
</feature>
<evidence type="ECO:0000256" key="1">
    <source>
        <dbReference type="SAM" id="MobiDB-lite"/>
    </source>
</evidence>
<reference evidence="2" key="1">
    <citation type="submission" date="2018-04" db="EMBL/GenBank/DDBJ databases">
        <authorList>
            <person name="Go L.Y."/>
            <person name="Mitchell J.A."/>
        </authorList>
    </citation>
    <scope>NUCLEOTIDE SEQUENCE</scope>
    <source>
        <tissue evidence="2">Whole organism</tissue>
    </source>
</reference>
<evidence type="ECO:0000313" key="3">
    <source>
        <dbReference type="EMBL" id="SSX19035.1"/>
    </source>
</evidence>
<organism evidence="2">
    <name type="scientific">Culicoides sonorensis</name>
    <name type="common">Biting midge</name>
    <dbReference type="NCBI Taxonomy" id="179676"/>
    <lineage>
        <taxon>Eukaryota</taxon>
        <taxon>Metazoa</taxon>
        <taxon>Ecdysozoa</taxon>
        <taxon>Arthropoda</taxon>
        <taxon>Hexapoda</taxon>
        <taxon>Insecta</taxon>
        <taxon>Pterygota</taxon>
        <taxon>Neoptera</taxon>
        <taxon>Endopterygota</taxon>
        <taxon>Diptera</taxon>
        <taxon>Nematocera</taxon>
        <taxon>Chironomoidea</taxon>
        <taxon>Ceratopogonidae</taxon>
        <taxon>Ceratopogoninae</taxon>
        <taxon>Culicoides</taxon>
        <taxon>Monoculicoides</taxon>
    </lineage>
</organism>
<dbReference type="AlphaFoldDB" id="A0A336K1S9"/>
<reference evidence="3" key="2">
    <citation type="submission" date="2018-07" db="EMBL/GenBank/DDBJ databases">
        <authorList>
            <person name="Quirk P.G."/>
            <person name="Krulwich T.A."/>
        </authorList>
    </citation>
    <scope>NUCLEOTIDE SEQUENCE</scope>
</reference>
<protein>
    <submittedName>
        <fullName evidence="2">CSON011820 protein</fullName>
    </submittedName>
</protein>
<feature type="region of interest" description="Disordered" evidence="1">
    <location>
        <begin position="217"/>
        <end position="236"/>
    </location>
</feature>
<feature type="compositionally biased region" description="Low complexity" evidence="1">
    <location>
        <begin position="565"/>
        <end position="591"/>
    </location>
</feature>
<dbReference type="EMBL" id="UFQT01000052">
    <property type="protein sequence ID" value="SSX19035.1"/>
    <property type="molecule type" value="Genomic_DNA"/>
</dbReference>
<dbReference type="EMBL" id="UFQS01000052">
    <property type="protein sequence ID" value="SSW98649.1"/>
    <property type="molecule type" value="Genomic_DNA"/>
</dbReference>
<feature type="region of interest" description="Disordered" evidence="1">
    <location>
        <begin position="241"/>
        <end position="276"/>
    </location>
</feature>
<evidence type="ECO:0000313" key="2">
    <source>
        <dbReference type="EMBL" id="SSW98649.1"/>
    </source>
</evidence>
<dbReference type="VEuPathDB" id="VectorBase:CSON011820"/>
<sequence length="591" mass="67905">MHHSDALTVKPQSVQVQQEKCCNDISQRIPFKVQADMKSLIASKPNTEEWRKTIRMTWPLRKISQKVHCPVQDVDQCQNHRLGMSLIEDMSHQRCQWERKEKSMSTLSQKPLKSVGFSVQNSNQSNNNNNRAHTTAALQKIKQERHLDMKKQTMNIIEKKLKKEDSVQKNHHFHHQQSPDWNHQVDTNLNQDTHQRQTDKLNNSNNKCHNTKLSRSTMANHNKNQSKISDINSKMKDSNSLINKTNMTHNDMSTSSSNNNSNSNKCNSSHNNSTVRDIKRCNSQPDIKTFQICRSSINQYKSQDTMLHKSNSTDLTMVQNLNNNNSTLSNNTENLTIKSNPNLNNLRYSTLPNMNSSSSTSCLLKTSYSNSNNHNSINPKIQLDHTPNRTCLECRQLLFRANIRNSLIHQDTLNRDKAEMLRALCTKHQQEACETVQRLINDHAKVQLISKGNNHPPVVVPHPQLNNQNQQLQHHNQSKNHPHLQHKLQQKSYHQLPKSVRPFERKCHRQAQPQPQDALAHQPYVRLQQELGQPRVHVEAIDSSIDQDVIMTISSPSLFSSNSTDEFTNNNDSSFSSTDSSSESTITITRK</sequence>
<proteinExistence type="predicted"/>
<gene>
    <name evidence="2" type="primary">CSON011820</name>
</gene>
<feature type="compositionally biased region" description="Low complexity" evidence="1">
    <location>
        <begin position="245"/>
        <end position="274"/>
    </location>
</feature>
<name>A0A336K1S9_CULSO</name>